<dbReference type="Pfam" id="PF08241">
    <property type="entry name" value="Methyltransf_11"/>
    <property type="match status" value="1"/>
</dbReference>
<keyword evidence="3" id="KW-1185">Reference proteome</keyword>
<gene>
    <name evidence="2" type="ORF">GCM10011611_04340</name>
</gene>
<name>A0A8J3E1Q7_9PROT</name>
<evidence type="ECO:0000259" key="1">
    <source>
        <dbReference type="Pfam" id="PF08241"/>
    </source>
</evidence>
<dbReference type="InterPro" id="IPR029063">
    <property type="entry name" value="SAM-dependent_MTases_sf"/>
</dbReference>
<dbReference type="SUPFAM" id="SSF53335">
    <property type="entry name" value="S-adenosyl-L-methionine-dependent methyltransferases"/>
    <property type="match status" value="1"/>
</dbReference>
<reference evidence="2" key="2">
    <citation type="submission" date="2020-09" db="EMBL/GenBank/DDBJ databases">
        <authorList>
            <person name="Sun Q."/>
            <person name="Zhou Y."/>
        </authorList>
    </citation>
    <scope>NUCLEOTIDE SEQUENCE</scope>
    <source>
        <strain evidence="2">CGMCC 1.15725</strain>
    </source>
</reference>
<dbReference type="GO" id="GO:0008757">
    <property type="term" value="F:S-adenosylmethionine-dependent methyltransferase activity"/>
    <property type="evidence" value="ECO:0007669"/>
    <property type="project" value="InterPro"/>
</dbReference>
<dbReference type="PANTHER" id="PTHR43591">
    <property type="entry name" value="METHYLTRANSFERASE"/>
    <property type="match status" value="1"/>
</dbReference>
<dbReference type="Gene3D" id="3.40.50.150">
    <property type="entry name" value="Vaccinia Virus protein VP39"/>
    <property type="match status" value="1"/>
</dbReference>
<proteinExistence type="predicted"/>
<dbReference type="InterPro" id="IPR013216">
    <property type="entry name" value="Methyltransf_11"/>
</dbReference>
<comment type="caution">
    <text evidence="2">The sequence shown here is derived from an EMBL/GenBank/DDBJ whole genome shotgun (WGS) entry which is preliminary data.</text>
</comment>
<dbReference type="EMBL" id="BMJQ01000001">
    <property type="protein sequence ID" value="GGF01973.1"/>
    <property type="molecule type" value="Genomic_DNA"/>
</dbReference>
<dbReference type="Proteomes" id="UP000646365">
    <property type="component" value="Unassembled WGS sequence"/>
</dbReference>
<organism evidence="2 3">
    <name type="scientific">Aliidongia dinghuensis</name>
    <dbReference type="NCBI Taxonomy" id="1867774"/>
    <lineage>
        <taxon>Bacteria</taxon>
        <taxon>Pseudomonadati</taxon>
        <taxon>Pseudomonadota</taxon>
        <taxon>Alphaproteobacteria</taxon>
        <taxon>Rhodospirillales</taxon>
        <taxon>Dongiaceae</taxon>
        <taxon>Aliidongia</taxon>
    </lineage>
</organism>
<dbReference type="RefSeq" id="WP_229743430.1">
    <property type="nucleotide sequence ID" value="NZ_BMJQ01000001.1"/>
</dbReference>
<protein>
    <recommendedName>
        <fullName evidence="1">Methyltransferase type 11 domain-containing protein</fullName>
    </recommendedName>
</protein>
<reference evidence="2" key="1">
    <citation type="journal article" date="2014" name="Int. J. Syst. Evol. Microbiol.">
        <title>Complete genome sequence of Corynebacterium casei LMG S-19264T (=DSM 44701T), isolated from a smear-ripened cheese.</title>
        <authorList>
            <consortium name="US DOE Joint Genome Institute (JGI-PGF)"/>
            <person name="Walter F."/>
            <person name="Albersmeier A."/>
            <person name="Kalinowski J."/>
            <person name="Ruckert C."/>
        </authorList>
    </citation>
    <scope>NUCLEOTIDE SEQUENCE</scope>
    <source>
        <strain evidence="2">CGMCC 1.15725</strain>
    </source>
</reference>
<dbReference type="CDD" id="cd02440">
    <property type="entry name" value="AdoMet_MTases"/>
    <property type="match status" value="1"/>
</dbReference>
<accession>A0A8J3E1Q7</accession>
<dbReference type="AlphaFoldDB" id="A0A8J3E1Q7"/>
<evidence type="ECO:0000313" key="2">
    <source>
        <dbReference type="EMBL" id="GGF01973.1"/>
    </source>
</evidence>
<feature type="domain" description="Methyltransferase type 11" evidence="1">
    <location>
        <begin position="52"/>
        <end position="141"/>
    </location>
</feature>
<evidence type="ECO:0000313" key="3">
    <source>
        <dbReference type="Proteomes" id="UP000646365"/>
    </source>
</evidence>
<sequence>MLEFVRRAYKAPRGVFLRRNPFPKPLLDGFFYREKMRAIYHVAPDEPVARILEVGGGRSGLTALLYPQAQIVNIDLDRTYADAPSNRQPGTNFICGDATQLPFPDGAFDLVTMFDVMEHIPEDRAAMAEALRVLRPGGALLVSTPNEYWRFPYYRALRPICPSEQSIMAEWGHVRRGYRLEELEGLVGQSAQKIANFITPLTAPSHDVSFSGLPARLRTLVCALLMPLTGLGYVLHRPDGRGTETAALWRKA</sequence>